<gene>
    <name evidence="1" type="ORF">DCHRY22_LOCUS15226</name>
</gene>
<dbReference type="AlphaFoldDB" id="A0A8J2RIV4"/>
<sequence>MAMTPLKYKWRTIALSYLPFYARIFATWQNGGIGLDLVAFNNQFNSDRKIDHRINAILRQHNNGIESVKYADTFKSLDNLEDNKFFSTLFDAINQMLNETLTFFHTPISSTIIIDESDSLKPKNRTKRFSNPEGIDLKSNITNSSALQNPNENSILNSTTVNVHTEIDKSNKTIESKSKLSNEINGMLKNNFDVFSNASMFLYDIPQVYLFYDSSGFSFNEGPSYYMPRPLQMDSYALKNPFWKKSVRKNDRKSNYLSISPEGNFVATSSRHHPFLSHLFSSGCQRMNPKYAIKDTLLSQCSGYSRDDVYCENIRVIYDAI</sequence>
<dbReference type="OrthoDB" id="6768668at2759"/>
<accession>A0A8J2RIV4</accession>
<dbReference type="EMBL" id="CAKASE010000082">
    <property type="protein sequence ID" value="CAG9584675.1"/>
    <property type="molecule type" value="Genomic_DNA"/>
</dbReference>
<proteinExistence type="predicted"/>
<reference evidence="1" key="1">
    <citation type="submission" date="2021-09" db="EMBL/GenBank/DDBJ databases">
        <authorList>
            <person name="Martin H S."/>
        </authorList>
    </citation>
    <scope>NUCLEOTIDE SEQUENCE</scope>
</reference>
<protein>
    <submittedName>
        <fullName evidence="1">(African queen) hypothetical protein</fullName>
    </submittedName>
</protein>
<evidence type="ECO:0000313" key="2">
    <source>
        <dbReference type="Proteomes" id="UP000789524"/>
    </source>
</evidence>
<organism evidence="1 2">
    <name type="scientific">Danaus chrysippus</name>
    <name type="common">African queen</name>
    <dbReference type="NCBI Taxonomy" id="151541"/>
    <lineage>
        <taxon>Eukaryota</taxon>
        <taxon>Metazoa</taxon>
        <taxon>Ecdysozoa</taxon>
        <taxon>Arthropoda</taxon>
        <taxon>Hexapoda</taxon>
        <taxon>Insecta</taxon>
        <taxon>Pterygota</taxon>
        <taxon>Neoptera</taxon>
        <taxon>Endopterygota</taxon>
        <taxon>Lepidoptera</taxon>
        <taxon>Glossata</taxon>
        <taxon>Ditrysia</taxon>
        <taxon>Papilionoidea</taxon>
        <taxon>Nymphalidae</taxon>
        <taxon>Danainae</taxon>
        <taxon>Danaini</taxon>
        <taxon>Danaina</taxon>
        <taxon>Danaus</taxon>
        <taxon>Anosia</taxon>
    </lineage>
</organism>
<comment type="caution">
    <text evidence="1">The sequence shown here is derived from an EMBL/GenBank/DDBJ whole genome shotgun (WGS) entry which is preliminary data.</text>
</comment>
<name>A0A8J2RIV4_9NEOP</name>
<keyword evidence="2" id="KW-1185">Reference proteome</keyword>
<evidence type="ECO:0000313" key="1">
    <source>
        <dbReference type="EMBL" id="CAG9584675.1"/>
    </source>
</evidence>
<dbReference type="Proteomes" id="UP000789524">
    <property type="component" value="Unassembled WGS sequence"/>
</dbReference>